<name>A0ABR7A440_9BURK</name>
<gene>
    <name evidence="1" type="ORF">H8K43_08270</name>
</gene>
<organism evidence="1 2">
    <name type="scientific">Undibacterium curvum</name>
    <dbReference type="NCBI Taxonomy" id="2762294"/>
    <lineage>
        <taxon>Bacteria</taxon>
        <taxon>Pseudomonadati</taxon>
        <taxon>Pseudomonadota</taxon>
        <taxon>Betaproteobacteria</taxon>
        <taxon>Burkholderiales</taxon>
        <taxon>Oxalobacteraceae</taxon>
        <taxon>Undibacterium</taxon>
    </lineage>
</organism>
<dbReference type="RefSeq" id="WP_186903405.1">
    <property type="nucleotide sequence ID" value="NZ_JACOGD010000004.1"/>
</dbReference>
<sequence>MNSINHNMNKAIAITASQQESNATPAHYACIDTAEVLNERGGFGDEIGNLLDIQGQSVVFNAPWLGAKPVLQLKYDMSRSESSESFNEFKQLATVGMASRSPQDVLYAEIEFCDPLRPDQPPLYMAATVHLGAISQTEDWCEKAHKPYDLLECATSLYWYRQTTGGNHKEGKFSFRGHQFIYQIDDDFTRSYDAGLSDCERTKIISIRFADGEPHNGVIIEGIV</sequence>
<accession>A0ABR7A440</accession>
<comment type="caution">
    <text evidence="1">The sequence shown here is derived from an EMBL/GenBank/DDBJ whole genome shotgun (WGS) entry which is preliminary data.</text>
</comment>
<keyword evidence="2" id="KW-1185">Reference proteome</keyword>
<evidence type="ECO:0000313" key="2">
    <source>
        <dbReference type="Proteomes" id="UP000654304"/>
    </source>
</evidence>
<evidence type="ECO:0000313" key="1">
    <source>
        <dbReference type="EMBL" id="MBC3931660.1"/>
    </source>
</evidence>
<proteinExistence type="predicted"/>
<dbReference type="Proteomes" id="UP000654304">
    <property type="component" value="Unassembled WGS sequence"/>
</dbReference>
<reference evidence="1 2" key="1">
    <citation type="submission" date="2020-08" db="EMBL/GenBank/DDBJ databases">
        <title>Novel species isolated from subtropical streams in China.</title>
        <authorList>
            <person name="Lu H."/>
        </authorList>
    </citation>
    <scope>NUCLEOTIDE SEQUENCE [LARGE SCALE GENOMIC DNA]</scope>
    <source>
        <strain evidence="1 2">CY22W</strain>
    </source>
</reference>
<dbReference type="EMBL" id="JACOGD010000004">
    <property type="protein sequence ID" value="MBC3931660.1"/>
    <property type="molecule type" value="Genomic_DNA"/>
</dbReference>
<protein>
    <submittedName>
        <fullName evidence="1">Uncharacterized protein</fullName>
    </submittedName>
</protein>